<protein>
    <submittedName>
        <fullName evidence="1">Uncharacterized protein</fullName>
    </submittedName>
</protein>
<gene>
    <name evidence="1" type="ORF">F8158_21325</name>
</gene>
<evidence type="ECO:0000313" key="1">
    <source>
        <dbReference type="EMBL" id="KAB2493808.1"/>
    </source>
</evidence>
<sequence>MDKREIVSLLVEYDCLLGEIYAKFDEIGIELKFIDDAEVYEVIQKITGEHKYLMDFLDSYRNGTMTSEEVVEQLFFDTEGMDINEIDLVGELLDMYKRLHEPLNKAHEQGLHADIDLFSDVEYMIAVALTYDIQNEILLENLGNNVHNFACGDMTKEEFYKYWIAENEHRSDNTVIYR</sequence>
<proteinExistence type="predicted"/>
<dbReference type="Proteomes" id="UP000477920">
    <property type="component" value="Unassembled WGS sequence"/>
</dbReference>
<comment type="caution">
    <text evidence="1">The sequence shown here is derived from an EMBL/GenBank/DDBJ whole genome shotgun (WGS) entry which is preliminary data.</text>
</comment>
<dbReference type="AlphaFoldDB" id="A0AB34D5G9"/>
<dbReference type="RefSeq" id="WP_151639962.1">
    <property type="nucleotide sequence ID" value="NZ_WBPB01000060.1"/>
</dbReference>
<organism evidence="1 2">
    <name type="scientific">Bacillus cereus</name>
    <dbReference type="NCBI Taxonomy" id="1396"/>
    <lineage>
        <taxon>Bacteria</taxon>
        <taxon>Bacillati</taxon>
        <taxon>Bacillota</taxon>
        <taxon>Bacilli</taxon>
        <taxon>Bacillales</taxon>
        <taxon>Bacillaceae</taxon>
        <taxon>Bacillus</taxon>
        <taxon>Bacillus cereus group</taxon>
    </lineage>
</organism>
<evidence type="ECO:0000313" key="2">
    <source>
        <dbReference type="Proteomes" id="UP000477920"/>
    </source>
</evidence>
<dbReference type="EMBL" id="WBPB01000060">
    <property type="protein sequence ID" value="KAB2493808.1"/>
    <property type="molecule type" value="Genomic_DNA"/>
</dbReference>
<accession>A0AB34D5G9</accession>
<name>A0AB34D5G9_BACCE</name>
<reference evidence="1 2" key="1">
    <citation type="submission" date="2019-10" db="EMBL/GenBank/DDBJ databases">
        <title>Bacillus from the desert of Cuatro Cinegas, Coahuila.</title>
        <authorList>
            <person name="Olmedo-Alvarez G."/>
            <person name="Saldana S."/>
            <person name="Barcelo D."/>
        </authorList>
    </citation>
    <scope>NUCLEOTIDE SEQUENCE [LARGE SCALE GENOMIC DNA]</scope>
    <source>
        <strain evidence="1 2">CH101a_3T</strain>
    </source>
</reference>